<dbReference type="Proteomes" id="UP000007174">
    <property type="component" value="Unassembled WGS sequence"/>
</dbReference>
<gene>
    <name evidence="2" type="ORF">CH063_00456</name>
</gene>
<accession>H1VRY9</accession>
<feature type="domain" description="Ecp2 effector protein-like" evidence="1">
    <location>
        <begin position="15"/>
        <end position="121"/>
    </location>
</feature>
<proteinExistence type="predicted"/>
<evidence type="ECO:0000313" key="2">
    <source>
        <dbReference type="EMBL" id="CCF42996.1"/>
    </source>
</evidence>
<name>H1VRY9_COLHI</name>
<dbReference type="HOGENOM" id="CLU_1835033_0_0_1"/>
<protein>
    <recommendedName>
        <fullName evidence="1">Ecp2 effector protein-like domain-containing protein</fullName>
    </recommendedName>
</protein>
<sequence length="140" mass="15852">MEPLWFPDGRAKDECGSSSFIKDTGPNAPTTGRCRVLMEWAKANNGFFKTYNHHHANGRATWLLKTHPSGKNACAFWIKHDATIGYIGNTDVADLIRDSLKRFEMNFSGAWRVRARGETTCNGYAPGRHKASFTWWVDNE</sequence>
<dbReference type="EMBL" id="CACQ02005790">
    <property type="protein sequence ID" value="CCF42996.1"/>
    <property type="molecule type" value="Genomic_DNA"/>
</dbReference>
<dbReference type="STRING" id="759273.H1VRY9"/>
<evidence type="ECO:0000313" key="3">
    <source>
        <dbReference type="Proteomes" id="UP000007174"/>
    </source>
</evidence>
<reference evidence="3" key="1">
    <citation type="journal article" date="2012" name="Nat. Genet.">
        <title>Lifestyle transitions in plant pathogenic Colletotrichum fungi deciphered by genome and transcriptome analyses.</title>
        <authorList>
            <person name="O'Connell R.J."/>
            <person name="Thon M.R."/>
            <person name="Hacquard S."/>
            <person name="Amyotte S.G."/>
            <person name="Kleemann J."/>
            <person name="Torres M.F."/>
            <person name="Damm U."/>
            <person name="Buiate E.A."/>
            <person name="Epstein L."/>
            <person name="Alkan N."/>
            <person name="Altmueller J."/>
            <person name="Alvarado-Balderrama L."/>
            <person name="Bauser C.A."/>
            <person name="Becker C."/>
            <person name="Birren B.W."/>
            <person name="Chen Z."/>
            <person name="Choi J."/>
            <person name="Crouch J.A."/>
            <person name="Duvick J.P."/>
            <person name="Farman M.A."/>
            <person name="Gan P."/>
            <person name="Heiman D."/>
            <person name="Henrissat B."/>
            <person name="Howard R.J."/>
            <person name="Kabbage M."/>
            <person name="Koch C."/>
            <person name="Kracher B."/>
            <person name="Kubo Y."/>
            <person name="Law A.D."/>
            <person name="Lebrun M.-H."/>
            <person name="Lee Y.-H."/>
            <person name="Miyara I."/>
            <person name="Moore N."/>
            <person name="Neumann U."/>
            <person name="Nordstroem K."/>
            <person name="Panaccione D.G."/>
            <person name="Panstruga R."/>
            <person name="Place M."/>
            <person name="Proctor R.H."/>
            <person name="Prusky D."/>
            <person name="Rech G."/>
            <person name="Reinhardt R."/>
            <person name="Rollins J.A."/>
            <person name="Rounsley S."/>
            <person name="Schardl C.L."/>
            <person name="Schwartz D.C."/>
            <person name="Shenoy N."/>
            <person name="Shirasu K."/>
            <person name="Sikhakolli U.R."/>
            <person name="Stueber K."/>
            <person name="Sukno S.A."/>
            <person name="Sweigard J.A."/>
            <person name="Takano Y."/>
            <person name="Takahara H."/>
            <person name="Trail F."/>
            <person name="van der Does H.C."/>
            <person name="Voll L.M."/>
            <person name="Will I."/>
            <person name="Young S."/>
            <person name="Zeng Q."/>
            <person name="Zhang J."/>
            <person name="Zhou S."/>
            <person name="Dickman M.B."/>
            <person name="Schulze-Lefert P."/>
            <person name="Ver Loren van Themaat E."/>
            <person name="Ma L.-J."/>
            <person name="Vaillancourt L.J."/>
        </authorList>
    </citation>
    <scope>NUCLEOTIDE SEQUENCE [LARGE SCALE GENOMIC DNA]</scope>
    <source>
        <strain evidence="3">IMI 349063</strain>
    </source>
</reference>
<evidence type="ECO:0000259" key="1">
    <source>
        <dbReference type="Pfam" id="PF14856"/>
    </source>
</evidence>
<dbReference type="VEuPathDB" id="FungiDB:CH63R_09698"/>
<dbReference type="AlphaFoldDB" id="H1VRY9"/>
<organism evidence="2 3">
    <name type="scientific">Colletotrichum higginsianum (strain IMI 349063)</name>
    <name type="common">Crucifer anthracnose fungus</name>
    <dbReference type="NCBI Taxonomy" id="759273"/>
    <lineage>
        <taxon>Eukaryota</taxon>
        <taxon>Fungi</taxon>
        <taxon>Dikarya</taxon>
        <taxon>Ascomycota</taxon>
        <taxon>Pezizomycotina</taxon>
        <taxon>Sordariomycetes</taxon>
        <taxon>Hypocreomycetidae</taxon>
        <taxon>Glomerellales</taxon>
        <taxon>Glomerellaceae</taxon>
        <taxon>Colletotrichum</taxon>
        <taxon>Colletotrichum destructivum species complex</taxon>
    </lineage>
</organism>
<dbReference type="Pfam" id="PF14856">
    <property type="entry name" value="Hce2"/>
    <property type="match status" value="1"/>
</dbReference>
<dbReference type="InterPro" id="IPR029226">
    <property type="entry name" value="Ecp2-like"/>
</dbReference>